<organism evidence="1 2">
    <name type="scientific">Actinopolymorpha pittospori</name>
    <dbReference type="NCBI Taxonomy" id="648752"/>
    <lineage>
        <taxon>Bacteria</taxon>
        <taxon>Bacillati</taxon>
        <taxon>Actinomycetota</taxon>
        <taxon>Actinomycetes</taxon>
        <taxon>Propionibacteriales</taxon>
        <taxon>Actinopolymorphaceae</taxon>
        <taxon>Actinopolymorpha</taxon>
    </lineage>
</organism>
<reference evidence="1" key="1">
    <citation type="submission" date="2020-10" db="EMBL/GenBank/DDBJ databases">
        <title>Sequencing the genomes of 1000 actinobacteria strains.</title>
        <authorList>
            <person name="Klenk H.-P."/>
        </authorList>
    </citation>
    <scope>NUCLEOTIDE SEQUENCE</scope>
    <source>
        <strain evidence="1">DSM 45354</strain>
    </source>
</reference>
<evidence type="ECO:0000313" key="1">
    <source>
        <dbReference type="EMBL" id="MBE1612627.1"/>
    </source>
</evidence>
<dbReference type="Pfam" id="PF10706">
    <property type="entry name" value="Aminoglyc_resit"/>
    <property type="match status" value="1"/>
</dbReference>
<protein>
    <recommendedName>
        <fullName evidence="3">Aminoglycoside-2''-adenylyltransferase</fullName>
    </recommendedName>
</protein>
<proteinExistence type="predicted"/>
<keyword evidence="2" id="KW-1185">Reference proteome</keyword>
<evidence type="ECO:0000313" key="2">
    <source>
        <dbReference type="Proteomes" id="UP000638648"/>
    </source>
</evidence>
<dbReference type="RefSeq" id="WP_192755640.1">
    <property type="nucleotide sequence ID" value="NZ_BAABJL010000110.1"/>
</dbReference>
<dbReference type="Proteomes" id="UP000638648">
    <property type="component" value="Unassembled WGS sequence"/>
</dbReference>
<dbReference type="SUPFAM" id="SSF81301">
    <property type="entry name" value="Nucleotidyltransferase"/>
    <property type="match status" value="1"/>
</dbReference>
<name>A0A927NBT0_9ACTN</name>
<gene>
    <name evidence="1" type="ORF">HEB94_009475</name>
</gene>
<dbReference type="Gene3D" id="3.30.460.40">
    <property type="match status" value="1"/>
</dbReference>
<dbReference type="InterPro" id="IPR043519">
    <property type="entry name" value="NT_sf"/>
</dbReference>
<accession>A0A927NBT0</accession>
<comment type="caution">
    <text evidence="1">The sequence shown here is derived from an EMBL/GenBank/DDBJ whole genome shotgun (WGS) entry which is preliminary data.</text>
</comment>
<dbReference type="AlphaFoldDB" id="A0A927NBT0"/>
<sequence>MYQKPMPRQPDEYGDHWTPQELAGLLDGVDVRWCVVGGWALDLASVRPERAHDDLEIAIPQFELDRLRAWLSDYEFFVMGPNCLWPADAAGGAYFDNPQTFVRDPRTGAWKADIIRSQYDGETWVCQMDRSVRRPYDEAVGVTDAGIPYLRPELVLLYKGLTRRPKDDVDFEASVPALASQDRNWLAETLSSLAGTDHPWVAKLA</sequence>
<evidence type="ECO:0008006" key="3">
    <source>
        <dbReference type="Google" id="ProtNLM"/>
    </source>
</evidence>
<dbReference type="EMBL" id="JADBEM010000001">
    <property type="protein sequence ID" value="MBE1612627.1"/>
    <property type="molecule type" value="Genomic_DNA"/>
</dbReference>
<dbReference type="InterPro" id="IPR019646">
    <property type="entry name" value="Aminoglyc_AdlTrfase"/>
</dbReference>